<dbReference type="AlphaFoldDB" id="B4K5F6"/>
<dbReference type="CDD" id="cd08662">
    <property type="entry name" value="M13"/>
    <property type="match status" value="1"/>
</dbReference>
<dbReference type="SUPFAM" id="SSF55486">
    <property type="entry name" value="Metalloproteases ('zincins'), catalytic domain"/>
    <property type="match status" value="1"/>
</dbReference>
<keyword evidence="5" id="KW-0479">Metal-binding</keyword>
<keyword evidence="6 12" id="KW-0378">Hydrolase</keyword>
<dbReference type="PANTHER" id="PTHR11733:SF238">
    <property type="entry name" value="FI07649P-RELATED"/>
    <property type="match status" value="1"/>
</dbReference>
<dbReference type="InterPro" id="IPR018497">
    <property type="entry name" value="Peptidase_M13_C"/>
</dbReference>
<dbReference type="InterPro" id="IPR042089">
    <property type="entry name" value="Peptidase_M13_dom_2"/>
</dbReference>
<evidence type="ECO:0000256" key="9">
    <source>
        <dbReference type="SAM" id="SignalP"/>
    </source>
</evidence>
<comment type="similarity">
    <text evidence="3">Belongs to the peptidase M13 family.</text>
</comment>
<evidence type="ECO:0000256" key="5">
    <source>
        <dbReference type="ARBA" id="ARBA00022723"/>
    </source>
</evidence>
<evidence type="ECO:0000313" key="13">
    <source>
        <dbReference type="Proteomes" id="UP000009192"/>
    </source>
</evidence>
<accession>B4K5F6</accession>
<dbReference type="GO" id="GO:0016485">
    <property type="term" value="P:protein processing"/>
    <property type="evidence" value="ECO:0007669"/>
    <property type="project" value="TreeGrafter"/>
</dbReference>
<dbReference type="GO" id="GO:0046872">
    <property type="term" value="F:metal ion binding"/>
    <property type="evidence" value="ECO:0007669"/>
    <property type="project" value="UniProtKB-KW"/>
</dbReference>
<dbReference type="SMR" id="B4K5F6"/>
<evidence type="ECO:0000313" key="12">
    <source>
        <dbReference type="EMBL" id="EDW16182.2"/>
    </source>
</evidence>
<dbReference type="Pfam" id="PF05649">
    <property type="entry name" value="Peptidase_M13_N"/>
    <property type="match status" value="1"/>
</dbReference>
<organism evidence="12 13">
    <name type="scientific">Drosophila mojavensis</name>
    <name type="common">Fruit fly</name>
    <dbReference type="NCBI Taxonomy" id="7230"/>
    <lineage>
        <taxon>Eukaryota</taxon>
        <taxon>Metazoa</taxon>
        <taxon>Ecdysozoa</taxon>
        <taxon>Arthropoda</taxon>
        <taxon>Hexapoda</taxon>
        <taxon>Insecta</taxon>
        <taxon>Pterygota</taxon>
        <taxon>Neoptera</taxon>
        <taxon>Endopterygota</taxon>
        <taxon>Diptera</taxon>
        <taxon>Brachycera</taxon>
        <taxon>Muscomorpha</taxon>
        <taxon>Ephydroidea</taxon>
        <taxon>Drosophilidae</taxon>
        <taxon>Drosophila</taxon>
    </lineage>
</organism>
<name>B4K5F6_DROMO</name>
<comment type="subcellular location">
    <subcellularLocation>
        <location evidence="2">Cell membrane</location>
        <topology evidence="2">Single-pass type II membrane protein</topology>
    </subcellularLocation>
</comment>
<evidence type="ECO:0000256" key="4">
    <source>
        <dbReference type="ARBA" id="ARBA00022670"/>
    </source>
</evidence>
<gene>
    <name evidence="12" type="primary">Dmoj\GI22367</name>
    <name evidence="12" type="ORF">Dmoj_GI22367</name>
</gene>
<feature type="domain" description="Peptidase M13 C-terminal" evidence="10">
    <location>
        <begin position="493"/>
        <end position="694"/>
    </location>
</feature>
<dbReference type="InterPro" id="IPR000718">
    <property type="entry name" value="Peptidase_M13"/>
</dbReference>
<dbReference type="PANTHER" id="PTHR11733">
    <property type="entry name" value="ZINC METALLOPROTEASE FAMILY M13 NEPRILYSIN-RELATED"/>
    <property type="match status" value="1"/>
</dbReference>
<keyword evidence="4" id="KW-0645">Protease</keyword>
<dbReference type="EC" id="3.4.24.-" evidence="12"/>
<keyword evidence="13" id="KW-1185">Reference proteome</keyword>
<dbReference type="OrthoDB" id="6475849at2759"/>
<comment type="cofactor">
    <cofactor evidence="1">
        <name>Zn(2+)</name>
        <dbReference type="ChEBI" id="CHEBI:29105"/>
    </cofactor>
</comment>
<evidence type="ECO:0000259" key="10">
    <source>
        <dbReference type="Pfam" id="PF01431"/>
    </source>
</evidence>
<dbReference type="EMBL" id="CH933806">
    <property type="protein sequence ID" value="EDW16182.2"/>
    <property type="molecule type" value="Genomic_DNA"/>
</dbReference>
<dbReference type="GO" id="GO:0004222">
    <property type="term" value="F:metalloendopeptidase activity"/>
    <property type="evidence" value="ECO:0007669"/>
    <property type="project" value="InterPro"/>
</dbReference>
<dbReference type="eggNOG" id="KOG3624">
    <property type="taxonomic scope" value="Eukaryota"/>
</dbReference>
<dbReference type="InterPro" id="IPR008753">
    <property type="entry name" value="Peptidase_M13_N"/>
</dbReference>
<evidence type="ECO:0000256" key="8">
    <source>
        <dbReference type="ARBA" id="ARBA00023049"/>
    </source>
</evidence>
<dbReference type="InterPro" id="IPR024079">
    <property type="entry name" value="MetalloPept_cat_dom_sf"/>
</dbReference>
<protein>
    <submittedName>
        <fullName evidence="12">Uncharacterized protein</fullName>
        <ecNumber evidence="12">3.4.24.-</ecNumber>
    </submittedName>
</protein>
<dbReference type="InParanoid" id="B4K5F6"/>
<sequence length="697" mass="79763">MKQRNMRHISASVSSRAISCLRLLLLLMSVRNIVDAGVFESLSINTPLTHEIMQQAKSAGMRSYINRSVKPCDDFYGYACGNFARINPATQDTVSTDFFEALNAGYQRRLRQLFRQPKLSTDSPTETRVKYFYESCLNTTALQLNQRAHVLGILKEFGGLPALEGSNWNESNFEPIEMMARLLNRFGKRTLLSVKVGPGLANSQMNRLFIGQRDDLDSSKAVVLHHSSQLIMKENLQQLLGLSESKAADTAAEIAKVNLELSRGIVEPQEELPPSQMYRLRLLSDMSESYGPKLNVTRFVQLWLNHDYLLPVYEYVESYMRQVKKILAQTPKRVLANYMLSSLLSDYEIEPAASPEKQHVLCAEKTTLLFADFVDHMVYRSLEKQNPDIPGSLRQLWQELKVAFGDLLRAPSTKWLSEQTLSEALAKLKAMSFHILGSGPSDFEDYYGGLVISNADYFGNVQRLLELRAQHLREDLQRQPNPYFYADFNTSPFYVPELNRVILPASFMQHRYFFDEVYPMALKYGTVGFSLAHEMAHGFDDLSRTFDALGHLRDWWERNATQAFEERKQCLVEQFSSYRYNGERLPKLQLQSENIADNTGVRIAHAAYLNWLSHSSPDGETLPRMSHTPQQLFFLALGQVWCSDLLPELRHTLAISDVHAPDEVRLYAMMANFDEFAKAYECRQGAHMNPLRKCVIY</sequence>
<evidence type="ECO:0000256" key="7">
    <source>
        <dbReference type="ARBA" id="ARBA00022833"/>
    </source>
</evidence>
<keyword evidence="8" id="KW-0482">Metalloprotease</keyword>
<dbReference type="PRINTS" id="PR00786">
    <property type="entry name" value="NEPRILYSIN"/>
</dbReference>
<dbReference type="GO" id="GO:0005886">
    <property type="term" value="C:plasma membrane"/>
    <property type="evidence" value="ECO:0007669"/>
    <property type="project" value="UniProtKB-SubCell"/>
</dbReference>
<evidence type="ECO:0000256" key="3">
    <source>
        <dbReference type="ARBA" id="ARBA00007357"/>
    </source>
</evidence>
<dbReference type="HOGENOM" id="CLU_006187_4_4_1"/>
<keyword evidence="7" id="KW-0862">Zinc</keyword>
<keyword evidence="9" id="KW-0732">Signal</keyword>
<proteinExistence type="inferred from homology"/>
<dbReference type="Pfam" id="PF01431">
    <property type="entry name" value="Peptidase_M13"/>
    <property type="match status" value="1"/>
</dbReference>
<dbReference type="Gene3D" id="1.10.1380.10">
    <property type="entry name" value="Neutral endopeptidase , domain2"/>
    <property type="match status" value="1"/>
</dbReference>
<dbReference type="KEGG" id="dmo:Dmoj_GI22367"/>
<evidence type="ECO:0000259" key="11">
    <source>
        <dbReference type="Pfam" id="PF05649"/>
    </source>
</evidence>
<dbReference type="PROSITE" id="PS51885">
    <property type="entry name" value="NEPRILYSIN"/>
    <property type="match status" value="1"/>
</dbReference>
<dbReference type="MEROPS" id="M13.A07"/>
<feature type="chain" id="PRO_5006456276" evidence="9">
    <location>
        <begin position="37"/>
        <end position="697"/>
    </location>
</feature>
<dbReference type="Proteomes" id="UP000009192">
    <property type="component" value="Unassembled WGS sequence"/>
</dbReference>
<feature type="signal peptide" evidence="9">
    <location>
        <begin position="1"/>
        <end position="36"/>
    </location>
</feature>
<dbReference type="FunCoup" id="B4K5F6">
    <property type="interactions" value="25"/>
</dbReference>
<feature type="domain" description="Peptidase M13 N-terminal" evidence="11">
    <location>
        <begin position="71"/>
        <end position="435"/>
    </location>
</feature>
<evidence type="ECO:0000256" key="6">
    <source>
        <dbReference type="ARBA" id="ARBA00022801"/>
    </source>
</evidence>
<evidence type="ECO:0000256" key="2">
    <source>
        <dbReference type="ARBA" id="ARBA00004401"/>
    </source>
</evidence>
<evidence type="ECO:0000256" key="1">
    <source>
        <dbReference type="ARBA" id="ARBA00001947"/>
    </source>
</evidence>
<dbReference type="Gene3D" id="3.40.390.10">
    <property type="entry name" value="Collagenase (Catalytic Domain)"/>
    <property type="match status" value="1"/>
</dbReference>
<reference evidence="12 13" key="1">
    <citation type="journal article" date="2007" name="Nature">
        <title>Evolution of genes and genomes on the Drosophila phylogeny.</title>
        <authorList>
            <consortium name="Drosophila 12 Genomes Consortium"/>
            <person name="Clark A.G."/>
            <person name="Eisen M.B."/>
            <person name="Smith D.R."/>
            <person name="Bergman C.M."/>
            <person name="Oliver B."/>
            <person name="Markow T.A."/>
            <person name="Kaufman T.C."/>
            <person name="Kellis M."/>
            <person name="Gelbart W."/>
            <person name="Iyer V.N."/>
            <person name="Pollard D.A."/>
            <person name="Sackton T.B."/>
            <person name="Larracuente A.M."/>
            <person name="Singh N.D."/>
            <person name="Abad J.P."/>
            <person name="Abt D.N."/>
            <person name="Adryan B."/>
            <person name="Aguade M."/>
            <person name="Akashi H."/>
            <person name="Anderson W.W."/>
            <person name="Aquadro C.F."/>
            <person name="Ardell D.H."/>
            <person name="Arguello R."/>
            <person name="Artieri C.G."/>
            <person name="Barbash D.A."/>
            <person name="Barker D."/>
            <person name="Barsanti P."/>
            <person name="Batterham P."/>
            <person name="Batzoglou S."/>
            <person name="Begun D."/>
            <person name="Bhutkar A."/>
            <person name="Blanco E."/>
            <person name="Bosak S.A."/>
            <person name="Bradley R.K."/>
            <person name="Brand A.D."/>
            <person name="Brent M.R."/>
            <person name="Brooks A.N."/>
            <person name="Brown R.H."/>
            <person name="Butlin R.K."/>
            <person name="Caggese C."/>
            <person name="Calvi B.R."/>
            <person name="Bernardo de Carvalho A."/>
            <person name="Caspi A."/>
            <person name="Castrezana S."/>
            <person name="Celniker S.E."/>
            <person name="Chang J.L."/>
            <person name="Chapple C."/>
            <person name="Chatterji S."/>
            <person name="Chinwalla A."/>
            <person name="Civetta A."/>
            <person name="Clifton S.W."/>
            <person name="Comeron J.M."/>
            <person name="Costello J.C."/>
            <person name="Coyne J.A."/>
            <person name="Daub J."/>
            <person name="David R.G."/>
            <person name="Delcher A.L."/>
            <person name="Delehaunty K."/>
            <person name="Do C.B."/>
            <person name="Ebling H."/>
            <person name="Edwards K."/>
            <person name="Eickbush T."/>
            <person name="Evans J.D."/>
            <person name="Filipski A."/>
            <person name="Findeiss S."/>
            <person name="Freyhult E."/>
            <person name="Fulton L."/>
            <person name="Fulton R."/>
            <person name="Garcia A.C."/>
            <person name="Gardiner A."/>
            <person name="Garfield D.A."/>
            <person name="Garvin B.E."/>
            <person name="Gibson G."/>
            <person name="Gilbert D."/>
            <person name="Gnerre S."/>
            <person name="Godfrey J."/>
            <person name="Good R."/>
            <person name="Gotea V."/>
            <person name="Gravely B."/>
            <person name="Greenberg A.J."/>
            <person name="Griffiths-Jones S."/>
            <person name="Gross S."/>
            <person name="Guigo R."/>
            <person name="Gustafson E.A."/>
            <person name="Haerty W."/>
            <person name="Hahn M.W."/>
            <person name="Halligan D.L."/>
            <person name="Halpern A.L."/>
            <person name="Halter G.M."/>
            <person name="Han M.V."/>
            <person name="Heger A."/>
            <person name="Hillier L."/>
            <person name="Hinrichs A.S."/>
            <person name="Holmes I."/>
            <person name="Hoskins R.A."/>
            <person name="Hubisz M.J."/>
            <person name="Hultmark D."/>
            <person name="Huntley M.A."/>
            <person name="Jaffe D.B."/>
            <person name="Jagadeeshan S."/>
            <person name="Jeck W.R."/>
            <person name="Johnson J."/>
            <person name="Jones C.D."/>
            <person name="Jordan W.C."/>
            <person name="Karpen G.H."/>
            <person name="Kataoka E."/>
            <person name="Keightley P.D."/>
            <person name="Kheradpour P."/>
            <person name="Kirkness E.F."/>
            <person name="Koerich L.B."/>
            <person name="Kristiansen K."/>
            <person name="Kudrna D."/>
            <person name="Kulathinal R.J."/>
            <person name="Kumar S."/>
            <person name="Kwok R."/>
            <person name="Lander E."/>
            <person name="Langley C.H."/>
            <person name="Lapoint R."/>
            <person name="Lazzaro B.P."/>
            <person name="Lee S.J."/>
            <person name="Levesque L."/>
            <person name="Li R."/>
            <person name="Lin C.F."/>
            <person name="Lin M.F."/>
            <person name="Lindblad-Toh K."/>
            <person name="Llopart A."/>
            <person name="Long M."/>
            <person name="Low L."/>
            <person name="Lozovsky E."/>
            <person name="Lu J."/>
            <person name="Luo M."/>
            <person name="Machado C.A."/>
            <person name="Makalowski W."/>
            <person name="Marzo M."/>
            <person name="Matsuda M."/>
            <person name="Matzkin L."/>
            <person name="McAllister B."/>
            <person name="McBride C.S."/>
            <person name="McKernan B."/>
            <person name="McKernan K."/>
            <person name="Mendez-Lago M."/>
            <person name="Minx P."/>
            <person name="Mollenhauer M.U."/>
            <person name="Montooth K."/>
            <person name="Mount S.M."/>
            <person name="Mu X."/>
            <person name="Myers E."/>
            <person name="Negre B."/>
            <person name="Newfeld S."/>
            <person name="Nielsen R."/>
            <person name="Noor M.A."/>
            <person name="O'Grady P."/>
            <person name="Pachter L."/>
            <person name="Papaceit M."/>
            <person name="Parisi M.J."/>
            <person name="Parisi M."/>
            <person name="Parts L."/>
            <person name="Pedersen J.S."/>
            <person name="Pesole G."/>
            <person name="Phillippy A.M."/>
            <person name="Ponting C.P."/>
            <person name="Pop M."/>
            <person name="Porcelli D."/>
            <person name="Powell J.R."/>
            <person name="Prohaska S."/>
            <person name="Pruitt K."/>
            <person name="Puig M."/>
            <person name="Quesneville H."/>
            <person name="Ram K.R."/>
            <person name="Rand D."/>
            <person name="Rasmussen M.D."/>
            <person name="Reed L.K."/>
            <person name="Reenan R."/>
            <person name="Reily A."/>
            <person name="Remington K.A."/>
            <person name="Rieger T.T."/>
            <person name="Ritchie M.G."/>
            <person name="Robin C."/>
            <person name="Rogers Y.H."/>
            <person name="Rohde C."/>
            <person name="Rozas J."/>
            <person name="Rubenfield M.J."/>
            <person name="Ruiz A."/>
            <person name="Russo S."/>
            <person name="Salzberg S.L."/>
            <person name="Sanchez-Gracia A."/>
            <person name="Saranga D.J."/>
            <person name="Sato H."/>
            <person name="Schaeffer S.W."/>
            <person name="Schatz M.C."/>
            <person name="Schlenke T."/>
            <person name="Schwartz R."/>
            <person name="Segarra C."/>
            <person name="Singh R.S."/>
            <person name="Sirot L."/>
            <person name="Sirota M."/>
            <person name="Sisneros N.B."/>
            <person name="Smith C.D."/>
            <person name="Smith T.F."/>
            <person name="Spieth J."/>
            <person name="Stage D.E."/>
            <person name="Stark A."/>
            <person name="Stephan W."/>
            <person name="Strausberg R.L."/>
            <person name="Strempel S."/>
            <person name="Sturgill D."/>
            <person name="Sutton G."/>
            <person name="Sutton G.G."/>
            <person name="Tao W."/>
            <person name="Teichmann S."/>
            <person name="Tobari Y.N."/>
            <person name="Tomimura Y."/>
            <person name="Tsolas J.M."/>
            <person name="Valente V.L."/>
            <person name="Venter E."/>
            <person name="Venter J.C."/>
            <person name="Vicario S."/>
            <person name="Vieira F.G."/>
            <person name="Vilella A.J."/>
            <person name="Villasante A."/>
            <person name="Walenz B."/>
            <person name="Wang J."/>
            <person name="Wasserman M."/>
            <person name="Watts T."/>
            <person name="Wilson D."/>
            <person name="Wilson R.K."/>
            <person name="Wing R.A."/>
            <person name="Wolfner M.F."/>
            <person name="Wong A."/>
            <person name="Wong G.K."/>
            <person name="Wu C.I."/>
            <person name="Wu G."/>
            <person name="Yamamoto D."/>
            <person name="Yang H.P."/>
            <person name="Yang S.P."/>
            <person name="Yorke J.A."/>
            <person name="Yoshida K."/>
            <person name="Zdobnov E."/>
            <person name="Zhang P."/>
            <person name="Zhang Y."/>
            <person name="Zimin A.V."/>
            <person name="Baldwin J."/>
            <person name="Abdouelleil A."/>
            <person name="Abdulkadir J."/>
            <person name="Abebe A."/>
            <person name="Abera B."/>
            <person name="Abreu J."/>
            <person name="Acer S.C."/>
            <person name="Aftuck L."/>
            <person name="Alexander A."/>
            <person name="An P."/>
            <person name="Anderson E."/>
            <person name="Anderson S."/>
            <person name="Arachi H."/>
            <person name="Azer M."/>
            <person name="Bachantsang P."/>
            <person name="Barry A."/>
            <person name="Bayul T."/>
            <person name="Berlin A."/>
            <person name="Bessette D."/>
            <person name="Bloom T."/>
            <person name="Blye J."/>
            <person name="Boguslavskiy L."/>
            <person name="Bonnet C."/>
            <person name="Boukhgalter B."/>
            <person name="Bourzgui I."/>
            <person name="Brown A."/>
            <person name="Cahill P."/>
            <person name="Channer S."/>
            <person name="Cheshatsang Y."/>
            <person name="Chuda L."/>
            <person name="Citroen M."/>
            <person name="Collymore A."/>
            <person name="Cooke P."/>
            <person name="Costello M."/>
            <person name="D'Aco K."/>
            <person name="Daza R."/>
            <person name="De Haan G."/>
            <person name="DeGray S."/>
            <person name="DeMaso C."/>
            <person name="Dhargay N."/>
            <person name="Dooley K."/>
            <person name="Dooley E."/>
            <person name="Doricent M."/>
            <person name="Dorje P."/>
            <person name="Dorjee K."/>
            <person name="Dupes A."/>
            <person name="Elong R."/>
            <person name="Falk J."/>
            <person name="Farina A."/>
            <person name="Faro S."/>
            <person name="Ferguson D."/>
            <person name="Fisher S."/>
            <person name="Foley C.D."/>
            <person name="Franke A."/>
            <person name="Friedrich D."/>
            <person name="Gadbois L."/>
            <person name="Gearin G."/>
            <person name="Gearin C.R."/>
            <person name="Giannoukos G."/>
            <person name="Goode T."/>
            <person name="Graham J."/>
            <person name="Grandbois E."/>
            <person name="Grewal S."/>
            <person name="Gyaltsen K."/>
            <person name="Hafez N."/>
            <person name="Hagos B."/>
            <person name="Hall J."/>
            <person name="Henson C."/>
            <person name="Hollinger A."/>
            <person name="Honan T."/>
            <person name="Huard M.D."/>
            <person name="Hughes L."/>
            <person name="Hurhula B."/>
            <person name="Husby M.E."/>
            <person name="Kamat A."/>
            <person name="Kanga B."/>
            <person name="Kashin S."/>
            <person name="Khazanovich D."/>
            <person name="Kisner P."/>
            <person name="Lance K."/>
            <person name="Lara M."/>
            <person name="Lee W."/>
            <person name="Lennon N."/>
            <person name="Letendre F."/>
            <person name="LeVine R."/>
            <person name="Lipovsky A."/>
            <person name="Liu X."/>
            <person name="Liu J."/>
            <person name="Liu S."/>
            <person name="Lokyitsang T."/>
            <person name="Lokyitsang Y."/>
            <person name="Lubonja R."/>
            <person name="Lui A."/>
            <person name="MacDonald P."/>
            <person name="Magnisalis V."/>
            <person name="Maru K."/>
            <person name="Matthews C."/>
            <person name="McCusker W."/>
            <person name="McDonough S."/>
            <person name="Mehta T."/>
            <person name="Meldrim J."/>
            <person name="Meneus L."/>
            <person name="Mihai O."/>
            <person name="Mihalev A."/>
            <person name="Mihova T."/>
            <person name="Mittelman R."/>
            <person name="Mlenga V."/>
            <person name="Montmayeur A."/>
            <person name="Mulrain L."/>
            <person name="Navidi A."/>
            <person name="Naylor J."/>
            <person name="Negash T."/>
            <person name="Nguyen T."/>
            <person name="Nguyen N."/>
            <person name="Nicol R."/>
            <person name="Norbu C."/>
            <person name="Norbu N."/>
            <person name="Novod N."/>
            <person name="O'Neill B."/>
            <person name="Osman S."/>
            <person name="Markiewicz E."/>
            <person name="Oyono O.L."/>
            <person name="Patti C."/>
            <person name="Phunkhang P."/>
            <person name="Pierre F."/>
            <person name="Priest M."/>
            <person name="Raghuraman S."/>
            <person name="Rege F."/>
            <person name="Reyes R."/>
            <person name="Rise C."/>
            <person name="Rogov P."/>
            <person name="Ross K."/>
            <person name="Ryan E."/>
            <person name="Settipalli S."/>
            <person name="Shea T."/>
            <person name="Sherpa N."/>
            <person name="Shi L."/>
            <person name="Shih D."/>
            <person name="Sparrow T."/>
            <person name="Spaulding J."/>
            <person name="Stalker J."/>
            <person name="Stange-Thomann N."/>
            <person name="Stavropoulos S."/>
            <person name="Stone C."/>
            <person name="Strader C."/>
            <person name="Tesfaye S."/>
            <person name="Thomson T."/>
            <person name="Thoulutsang Y."/>
            <person name="Thoulutsang D."/>
            <person name="Topham K."/>
            <person name="Topping I."/>
            <person name="Tsamla T."/>
            <person name="Vassiliev H."/>
            <person name="Vo A."/>
            <person name="Wangchuk T."/>
            <person name="Wangdi T."/>
            <person name="Weiand M."/>
            <person name="Wilkinson J."/>
            <person name="Wilson A."/>
            <person name="Yadav S."/>
            <person name="Young G."/>
            <person name="Yu Q."/>
            <person name="Zembek L."/>
            <person name="Zhong D."/>
            <person name="Zimmer A."/>
            <person name="Zwirko Z."/>
            <person name="Jaffe D.B."/>
            <person name="Alvarez P."/>
            <person name="Brockman W."/>
            <person name="Butler J."/>
            <person name="Chin C."/>
            <person name="Gnerre S."/>
            <person name="Grabherr M."/>
            <person name="Kleber M."/>
            <person name="Mauceli E."/>
            <person name="MacCallum I."/>
        </authorList>
    </citation>
    <scope>NUCLEOTIDE SEQUENCE [LARGE SCALE GENOMIC DNA]</scope>
    <source>
        <strain evidence="13">Tucson 15081-1352.22</strain>
    </source>
</reference>